<evidence type="ECO:0000313" key="5">
    <source>
        <dbReference type="EMBL" id="HHS62521.1"/>
    </source>
</evidence>
<dbReference type="Gene3D" id="2.40.50.90">
    <property type="match status" value="1"/>
</dbReference>
<dbReference type="GO" id="GO:0004519">
    <property type="term" value="F:endonuclease activity"/>
    <property type="evidence" value="ECO:0007669"/>
    <property type="project" value="UniProtKB-KW"/>
</dbReference>
<dbReference type="EMBL" id="DTHJ01000058">
    <property type="protein sequence ID" value="HHS62521.1"/>
    <property type="molecule type" value="Genomic_DNA"/>
</dbReference>
<keyword evidence="1" id="KW-0540">Nuclease</keyword>
<comment type="caution">
    <text evidence="5">The sequence shown here is derived from an EMBL/GenBank/DDBJ whole genome shotgun (WGS) entry which is preliminary data.</text>
</comment>
<keyword evidence="2" id="KW-0255">Endonuclease</keyword>
<protein>
    <recommendedName>
        <fullName evidence="4">TNase-like domain-containing protein</fullName>
    </recommendedName>
</protein>
<evidence type="ECO:0000256" key="2">
    <source>
        <dbReference type="ARBA" id="ARBA00022759"/>
    </source>
</evidence>
<dbReference type="GO" id="GO:0016787">
    <property type="term" value="F:hydrolase activity"/>
    <property type="evidence" value="ECO:0007669"/>
    <property type="project" value="UniProtKB-KW"/>
</dbReference>
<dbReference type="PANTHER" id="PTHR12302:SF3">
    <property type="entry name" value="SERINE_THREONINE-PROTEIN KINASE 31"/>
    <property type="match status" value="1"/>
</dbReference>
<dbReference type="InterPro" id="IPR035437">
    <property type="entry name" value="SNase_OB-fold_sf"/>
</dbReference>
<dbReference type="AlphaFoldDB" id="A0A7C6EGY1"/>
<name>A0A7C6EGY1_UNCW3</name>
<dbReference type="InterPro" id="IPR016071">
    <property type="entry name" value="Staphylococal_nuclease_OB-fold"/>
</dbReference>
<dbReference type="SUPFAM" id="SSF50199">
    <property type="entry name" value="Staphylococcal nuclease"/>
    <property type="match status" value="1"/>
</dbReference>
<evidence type="ECO:0000256" key="3">
    <source>
        <dbReference type="ARBA" id="ARBA00022801"/>
    </source>
</evidence>
<dbReference type="PROSITE" id="PS50830">
    <property type="entry name" value="TNASE_3"/>
    <property type="match status" value="1"/>
</dbReference>
<accession>A0A7C6EGY1</accession>
<dbReference type="PANTHER" id="PTHR12302">
    <property type="entry name" value="EBNA2 BINDING PROTEIN P100"/>
    <property type="match status" value="1"/>
</dbReference>
<feature type="domain" description="TNase-like" evidence="4">
    <location>
        <begin position="15"/>
        <end position="137"/>
    </location>
</feature>
<proteinExistence type="predicted"/>
<evidence type="ECO:0000259" key="4">
    <source>
        <dbReference type="PROSITE" id="PS50830"/>
    </source>
</evidence>
<organism evidence="5">
    <name type="scientific">candidate division WOR-3 bacterium</name>
    <dbReference type="NCBI Taxonomy" id="2052148"/>
    <lineage>
        <taxon>Bacteria</taxon>
        <taxon>Bacteria division WOR-3</taxon>
    </lineage>
</organism>
<sequence>MRNPIYLFLLILLFCSNNEKVVEVIDGDTFKTDKGKTVRLLGINAPEMADPGGDLAKEFLKNMILNKKVELKKDITEKDDYNRYLYYVYLDGRFVNEEMIRVGLAETRFYPPDTFYKNELQSAERIAIRNKKGLWSFPVFQIPDTTGFYSKEVIPSKIADEIISYLDAHKYYGKTKTIEGTIILTNNTGKVCFLNFHKDWKRHFTAVIFASDFDKFPNHPEDYYLNRKVRVTGLIKEYNGKPEIILKSPSQIQIIK</sequence>
<dbReference type="Pfam" id="PF00565">
    <property type="entry name" value="SNase"/>
    <property type="match status" value="1"/>
</dbReference>
<gene>
    <name evidence="5" type="ORF">ENV70_02745</name>
</gene>
<dbReference type="SMART" id="SM00318">
    <property type="entry name" value="SNc"/>
    <property type="match status" value="1"/>
</dbReference>
<reference evidence="5" key="1">
    <citation type="journal article" date="2020" name="mSystems">
        <title>Genome- and Community-Level Interaction Insights into Carbon Utilization and Element Cycling Functions of Hydrothermarchaeota in Hydrothermal Sediment.</title>
        <authorList>
            <person name="Zhou Z."/>
            <person name="Liu Y."/>
            <person name="Xu W."/>
            <person name="Pan J."/>
            <person name="Luo Z.H."/>
            <person name="Li M."/>
        </authorList>
    </citation>
    <scope>NUCLEOTIDE SEQUENCE [LARGE SCALE GENOMIC DNA]</scope>
    <source>
        <strain evidence="5">SpSt-783</strain>
    </source>
</reference>
<keyword evidence="3" id="KW-0378">Hydrolase</keyword>
<evidence type="ECO:0000256" key="1">
    <source>
        <dbReference type="ARBA" id="ARBA00022722"/>
    </source>
</evidence>